<dbReference type="EMBL" id="CAIX01000251">
    <property type="protein sequence ID" value="CCI10454.1"/>
    <property type="molecule type" value="Genomic_DNA"/>
</dbReference>
<keyword evidence="2" id="KW-1185">Reference proteome</keyword>
<accession>A0A024FUY9</accession>
<evidence type="ECO:0000313" key="2">
    <source>
        <dbReference type="Proteomes" id="UP000053237"/>
    </source>
</evidence>
<sequence length="128" mass="14760">MGALKLLRHEEHLVISFPYHASFEKETGLEQSDCSASYRSKSLVLTNTFLYNDTSTSLEQMSRIQSQLEHVRSIAFWFSSSSRQTMKCFHVDALNNNLVMEDINKQTTIVTIQKYLIQTMGCHAPNFY</sequence>
<gene>
    <name evidence="1" type="ORF">BN9_100510</name>
</gene>
<dbReference type="Proteomes" id="UP000053237">
    <property type="component" value="Unassembled WGS sequence"/>
</dbReference>
<reference evidence="1 2" key="1">
    <citation type="submission" date="2012-05" db="EMBL/GenBank/DDBJ databases">
        <title>Recombination and specialization in a pathogen metapopulation.</title>
        <authorList>
            <person name="Gardiner A."/>
            <person name="Kemen E."/>
            <person name="Schultz-Larsen T."/>
            <person name="MacLean D."/>
            <person name="Van Oosterhout C."/>
            <person name="Jones J.D.G."/>
        </authorList>
    </citation>
    <scope>NUCLEOTIDE SEQUENCE [LARGE SCALE GENOMIC DNA]</scope>
    <source>
        <strain evidence="1 2">Ac Nc2</strain>
    </source>
</reference>
<dbReference type="InParanoid" id="A0A024FUY9"/>
<comment type="caution">
    <text evidence="1">The sequence shown here is derived from an EMBL/GenBank/DDBJ whole genome shotgun (WGS) entry which is preliminary data.</text>
</comment>
<evidence type="ECO:0000313" key="1">
    <source>
        <dbReference type="EMBL" id="CCI10454.1"/>
    </source>
</evidence>
<dbReference type="AlphaFoldDB" id="A0A024FUY9"/>
<proteinExistence type="predicted"/>
<name>A0A024FUY9_9STRA</name>
<protein>
    <submittedName>
        <fullName evidence="1">Uncharacterized protein</fullName>
    </submittedName>
</protein>
<organism evidence="1 2">
    <name type="scientific">Albugo candida</name>
    <dbReference type="NCBI Taxonomy" id="65357"/>
    <lineage>
        <taxon>Eukaryota</taxon>
        <taxon>Sar</taxon>
        <taxon>Stramenopiles</taxon>
        <taxon>Oomycota</taxon>
        <taxon>Peronosporomycetes</taxon>
        <taxon>Albuginales</taxon>
        <taxon>Albuginaceae</taxon>
        <taxon>Albugo</taxon>
    </lineage>
</organism>